<evidence type="ECO:0000313" key="6">
    <source>
        <dbReference type="Proteomes" id="UP001153069"/>
    </source>
</evidence>
<dbReference type="CDD" id="cd04301">
    <property type="entry name" value="NAT_SF"/>
    <property type="match status" value="1"/>
</dbReference>
<feature type="chain" id="PRO_5040115380" description="N-acetyltransferase domain-containing protein" evidence="3">
    <location>
        <begin position="30"/>
        <end position="225"/>
    </location>
</feature>
<gene>
    <name evidence="5" type="ORF">SEMRO_319_G116170.1</name>
</gene>
<dbReference type="Pfam" id="PF00583">
    <property type="entry name" value="Acetyltransf_1"/>
    <property type="match status" value="1"/>
</dbReference>
<dbReference type="InterPro" id="IPR050680">
    <property type="entry name" value="YpeA/RimI_acetyltransf"/>
</dbReference>
<feature type="signal peptide" evidence="3">
    <location>
        <begin position="1"/>
        <end position="29"/>
    </location>
</feature>
<protein>
    <recommendedName>
        <fullName evidence="4">N-acetyltransferase domain-containing protein</fullName>
    </recommendedName>
</protein>
<organism evidence="5 6">
    <name type="scientific">Seminavis robusta</name>
    <dbReference type="NCBI Taxonomy" id="568900"/>
    <lineage>
        <taxon>Eukaryota</taxon>
        <taxon>Sar</taxon>
        <taxon>Stramenopiles</taxon>
        <taxon>Ochrophyta</taxon>
        <taxon>Bacillariophyta</taxon>
        <taxon>Bacillariophyceae</taxon>
        <taxon>Bacillariophycidae</taxon>
        <taxon>Naviculales</taxon>
        <taxon>Naviculaceae</taxon>
        <taxon>Seminavis</taxon>
    </lineage>
</organism>
<dbReference type="SUPFAM" id="SSF55729">
    <property type="entry name" value="Acyl-CoA N-acyltransferases (Nat)"/>
    <property type="match status" value="1"/>
</dbReference>
<evidence type="ECO:0000256" key="1">
    <source>
        <dbReference type="ARBA" id="ARBA00022679"/>
    </source>
</evidence>
<dbReference type="PANTHER" id="PTHR43420">
    <property type="entry name" value="ACETYLTRANSFERASE"/>
    <property type="match status" value="1"/>
</dbReference>
<dbReference type="Gene3D" id="3.40.630.30">
    <property type="match status" value="1"/>
</dbReference>
<evidence type="ECO:0000256" key="2">
    <source>
        <dbReference type="ARBA" id="ARBA00023315"/>
    </source>
</evidence>
<dbReference type="GO" id="GO:0016747">
    <property type="term" value="F:acyltransferase activity, transferring groups other than amino-acyl groups"/>
    <property type="evidence" value="ECO:0007669"/>
    <property type="project" value="InterPro"/>
</dbReference>
<dbReference type="Proteomes" id="UP001153069">
    <property type="component" value="Unassembled WGS sequence"/>
</dbReference>
<reference evidence="5" key="1">
    <citation type="submission" date="2020-06" db="EMBL/GenBank/DDBJ databases">
        <authorList>
            <consortium name="Plant Systems Biology data submission"/>
        </authorList>
    </citation>
    <scope>NUCLEOTIDE SEQUENCE</scope>
    <source>
        <strain evidence="5">D6</strain>
    </source>
</reference>
<evidence type="ECO:0000256" key="3">
    <source>
        <dbReference type="SAM" id="SignalP"/>
    </source>
</evidence>
<proteinExistence type="predicted"/>
<keyword evidence="3" id="KW-0732">Signal</keyword>
<dbReference type="AlphaFoldDB" id="A0A9N8HCH3"/>
<dbReference type="InterPro" id="IPR016181">
    <property type="entry name" value="Acyl_CoA_acyltransferase"/>
</dbReference>
<keyword evidence="1" id="KW-0808">Transferase</keyword>
<name>A0A9N8HCH3_9STRA</name>
<dbReference type="OrthoDB" id="2744543at2759"/>
<feature type="domain" description="N-acetyltransferase" evidence="4">
    <location>
        <begin position="54"/>
        <end position="220"/>
    </location>
</feature>
<dbReference type="EMBL" id="CAICTM010000318">
    <property type="protein sequence ID" value="CAB9507747.1"/>
    <property type="molecule type" value="Genomic_DNA"/>
</dbReference>
<evidence type="ECO:0000313" key="5">
    <source>
        <dbReference type="EMBL" id="CAB9507747.1"/>
    </source>
</evidence>
<keyword evidence="6" id="KW-1185">Reference proteome</keyword>
<accession>A0A9N8HCH3</accession>
<keyword evidence="2" id="KW-0012">Acyltransferase</keyword>
<dbReference type="InterPro" id="IPR000182">
    <property type="entry name" value="GNAT_dom"/>
</dbReference>
<comment type="caution">
    <text evidence="5">The sequence shown here is derived from an EMBL/GenBank/DDBJ whole genome shotgun (WGS) entry which is preliminary data.</text>
</comment>
<evidence type="ECO:0000259" key="4">
    <source>
        <dbReference type="PROSITE" id="PS51186"/>
    </source>
</evidence>
<dbReference type="PROSITE" id="PS51186">
    <property type="entry name" value="GNAT"/>
    <property type="match status" value="1"/>
</dbReference>
<sequence>MRSSNLLLHLLHHLLQVFLSLLFLPSATPFSIGNNNHAPPTFQIERVTTIEQVLDVLSFRAQSIRHGCDAIDDDESNVLFRQKIRDRMPQSIQRFEVGGGTLIQFLARMMSSNTSNNGVVVVGAVDVRYCHPEGALPSRVHLKNLKVRHGYRRKGIGTALLKAVEDMGRTELDAQAVTLIVERKQNPTAVRLYERVGFVLQEDIQEGFMIQSFIEEISYRQIEKE</sequence>